<organism evidence="8 10">
    <name type="scientific">Pluralibacter gergoviae</name>
    <name type="common">Enterobacter gergoviae</name>
    <dbReference type="NCBI Taxonomy" id="61647"/>
    <lineage>
        <taxon>Bacteria</taxon>
        <taxon>Pseudomonadati</taxon>
        <taxon>Pseudomonadota</taxon>
        <taxon>Gammaproteobacteria</taxon>
        <taxon>Enterobacterales</taxon>
        <taxon>Enterobacteriaceae</taxon>
        <taxon>Pluralibacter</taxon>
    </lineage>
</organism>
<evidence type="ECO:0000256" key="3">
    <source>
        <dbReference type="ARBA" id="ARBA00023125"/>
    </source>
</evidence>
<dbReference type="STRING" id="61647.LG71_13615"/>
<keyword evidence="10" id="KW-1185">Reference proteome</keyword>
<dbReference type="EMBL" id="ABLOKC030000017">
    <property type="protein sequence ID" value="EML1472413.1"/>
    <property type="molecule type" value="Genomic_DNA"/>
</dbReference>
<evidence type="ECO:0000259" key="6">
    <source>
        <dbReference type="PROSITE" id="PS50931"/>
    </source>
</evidence>
<dbReference type="Pfam" id="PF03466">
    <property type="entry name" value="LysR_substrate"/>
    <property type="match status" value="1"/>
</dbReference>
<gene>
    <name evidence="7" type="primary">nac</name>
    <name evidence="8" type="ORF">ABW06_02125</name>
    <name evidence="7" type="ORF">QEG54_003164</name>
    <name evidence="9" type="ORF">RBJ30_11050</name>
</gene>
<proteinExistence type="inferred from homology"/>
<keyword evidence="5" id="KW-0804">Transcription</keyword>
<dbReference type="GO" id="GO:0003677">
    <property type="term" value="F:DNA binding"/>
    <property type="evidence" value="ECO:0007669"/>
    <property type="project" value="UniProtKB-KW"/>
</dbReference>
<dbReference type="NCBIfam" id="NF008410">
    <property type="entry name" value="PRK11233.1"/>
    <property type="match status" value="1"/>
</dbReference>
<dbReference type="InterPro" id="IPR036388">
    <property type="entry name" value="WH-like_DNA-bd_sf"/>
</dbReference>
<dbReference type="SUPFAM" id="SSF53850">
    <property type="entry name" value="Periplasmic binding protein-like II"/>
    <property type="match status" value="1"/>
</dbReference>
<dbReference type="OrthoDB" id="8479357at2"/>
<protein>
    <submittedName>
        <fullName evidence="7 8">Nitrogen assimilation transcriptional regulator</fullName>
    </submittedName>
</protein>
<dbReference type="PROSITE" id="PS50931">
    <property type="entry name" value="HTH_LYSR"/>
    <property type="match status" value="1"/>
</dbReference>
<accession>A0A089PPT0</accession>
<evidence type="ECO:0000313" key="9">
    <source>
        <dbReference type="EMBL" id="MDQ2309635.1"/>
    </source>
</evidence>
<name>A0A089PPT0_PLUGE</name>
<dbReference type="FunFam" id="1.10.10.10:FF:000001">
    <property type="entry name" value="LysR family transcriptional regulator"/>
    <property type="match status" value="1"/>
</dbReference>
<dbReference type="eggNOG" id="COG0583">
    <property type="taxonomic scope" value="Bacteria"/>
</dbReference>
<dbReference type="KEGG" id="pge:LG71_13615"/>
<dbReference type="PANTHER" id="PTHR30293:SF0">
    <property type="entry name" value="NITROGEN ASSIMILATION REGULATORY PROTEIN NAC"/>
    <property type="match status" value="1"/>
</dbReference>
<evidence type="ECO:0000313" key="10">
    <source>
        <dbReference type="Proteomes" id="UP000036196"/>
    </source>
</evidence>
<evidence type="ECO:0000256" key="1">
    <source>
        <dbReference type="ARBA" id="ARBA00009437"/>
    </source>
</evidence>
<keyword evidence="2" id="KW-0805">Transcription regulation</keyword>
<evidence type="ECO:0000256" key="2">
    <source>
        <dbReference type="ARBA" id="ARBA00023015"/>
    </source>
</evidence>
<dbReference type="EMBL" id="LDZF01000002">
    <property type="protein sequence ID" value="KMK16045.1"/>
    <property type="molecule type" value="Genomic_DNA"/>
</dbReference>
<dbReference type="Gene3D" id="3.40.190.10">
    <property type="entry name" value="Periplasmic binding protein-like II"/>
    <property type="match status" value="2"/>
</dbReference>
<dbReference type="PRINTS" id="PR00039">
    <property type="entry name" value="HTHLYSR"/>
</dbReference>
<dbReference type="InterPro" id="IPR000847">
    <property type="entry name" value="LysR_HTH_N"/>
</dbReference>
<comment type="caution">
    <text evidence="8">The sequence shown here is derived from an EMBL/GenBank/DDBJ whole genome shotgun (WGS) entry which is preliminary data.</text>
</comment>
<dbReference type="Gene3D" id="1.10.10.10">
    <property type="entry name" value="Winged helix-like DNA-binding domain superfamily/Winged helix DNA-binding domain"/>
    <property type="match status" value="1"/>
</dbReference>
<evidence type="ECO:0000313" key="8">
    <source>
        <dbReference type="EMBL" id="KMK16045.1"/>
    </source>
</evidence>
<dbReference type="Proteomes" id="UP001236270">
    <property type="component" value="Unassembled WGS sequence"/>
</dbReference>
<reference evidence="9" key="2">
    <citation type="submission" date="2023-08" db="EMBL/GenBank/DDBJ databases">
        <title>WGS of pathogenic bacterial species, Los Angeles County Public Health Laboratories.</title>
        <authorList>
            <person name="Garrigues J.M."/>
            <person name="Green N.M."/>
        </authorList>
    </citation>
    <scope>NUCLEOTIDE SEQUENCE</scope>
    <source>
        <strain evidence="9">LACPHL-BACT-2023-00068</strain>
    </source>
</reference>
<sequence>MNLRRLKYFVKIVDIGSLTQAAEVLHIAQPALSQQVATLEGEMDQQLLIRTKRGVTPTEAGKILYTHARTILRQCEQAQLAVNSIGQVLSGQVSIGLAPGTAASSVTMPLLQAVRNELPEVVVYLHESSGSQLNDKLLGGELDMAVLYDRSPVAGIASQQLLKEDLWLVGTRDCPGQSVDLAAIAEMNLFLPRDYSAVRARVDEAFSLRRLTAKIIGEIESISTLTAAIASGMGVTVLPESAARSLCSASNGWMARITTPSMSLPLSLNISARRQLTPQAHAVKEILMSLVSRPSLENRELQLVS</sequence>
<reference evidence="7" key="3">
    <citation type="submission" date="2024-02" db="EMBL/GenBank/DDBJ databases">
        <authorList>
            <consortium name="Clinical and Environmental Microbiology Branch: Whole genome sequencing antimicrobial resistance pathogens in the healthcare setting"/>
        </authorList>
    </citation>
    <scope>NUCLEOTIDE SEQUENCE</scope>
    <source>
        <strain evidence="7">2021DK-00143</strain>
    </source>
</reference>
<dbReference type="SUPFAM" id="SSF46785">
    <property type="entry name" value="Winged helix' DNA-binding domain"/>
    <property type="match status" value="1"/>
</dbReference>
<dbReference type="EMBL" id="JAVDNV010000006">
    <property type="protein sequence ID" value="MDQ2309635.1"/>
    <property type="molecule type" value="Genomic_DNA"/>
</dbReference>
<dbReference type="GO" id="GO:0003700">
    <property type="term" value="F:DNA-binding transcription factor activity"/>
    <property type="evidence" value="ECO:0007669"/>
    <property type="project" value="InterPro"/>
</dbReference>
<dbReference type="Proteomes" id="UP000036196">
    <property type="component" value="Unassembled WGS sequence"/>
</dbReference>
<dbReference type="RefSeq" id="WP_043083109.1">
    <property type="nucleotide sequence ID" value="NZ_CBCSIS010000040.1"/>
</dbReference>
<dbReference type="PATRIC" id="fig|61647.14.peg.2206"/>
<dbReference type="Pfam" id="PF00126">
    <property type="entry name" value="HTH_1"/>
    <property type="match status" value="1"/>
</dbReference>
<keyword evidence="4" id="KW-0010">Activator</keyword>
<dbReference type="InterPro" id="IPR005119">
    <property type="entry name" value="LysR_subst-bd"/>
</dbReference>
<dbReference type="AlphaFoldDB" id="A0A089PPT0"/>
<dbReference type="InterPro" id="IPR036390">
    <property type="entry name" value="WH_DNA-bd_sf"/>
</dbReference>
<comment type="similarity">
    <text evidence="1">Belongs to the LysR transcriptional regulatory family.</text>
</comment>
<dbReference type="GO" id="GO:2000142">
    <property type="term" value="P:regulation of DNA-templated transcription initiation"/>
    <property type="evidence" value="ECO:0007669"/>
    <property type="project" value="TreeGrafter"/>
</dbReference>
<dbReference type="CDD" id="cd08433">
    <property type="entry name" value="PBP2_Nac"/>
    <property type="match status" value="1"/>
</dbReference>
<dbReference type="PANTHER" id="PTHR30293">
    <property type="entry name" value="TRANSCRIPTIONAL REGULATORY PROTEIN NAC-RELATED"/>
    <property type="match status" value="1"/>
</dbReference>
<keyword evidence="3" id="KW-0238">DNA-binding</keyword>
<feature type="domain" description="HTH lysR-type" evidence="6">
    <location>
        <begin position="1"/>
        <end position="58"/>
    </location>
</feature>
<dbReference type="GeneID" id="61385645"/>
<evidence type="ECO:0000313" key="7">
    <source>
        <dbReference type="EMBL" id="EML1472413.1"/>
    </source>
</evidence>
<evidence type="ECO:0000256" key="5">
    <source>
        <dbReference type="ARBA" id="ARBA00023163"/>
    </source>
</evidence>
<evidence type="ECO:0000256" key="4">
    <source>
        <dbReference type="ARBA" id="ARBA00023159"/>
    </source>
</evidence>
<reference evidence="8 10" key="1">
    <citation type="submission" date="2015-05" db="EMBL/GenBank/DDBJ databases">
        <title>Genome sequences of Pluralibacter gergoviae.</title>
        <authorList>
            <person name="Greninger A.L."/>
            <person name="Miller S."/>
        </authorList>
    </citation>
    <scope>NUCLEOTIDE SEQUENCE [LARGE SCALE GENOMIC DNA]</scope>
    <source>
        <strain evidence="8 10">JS81F13</strain>
    </source>
</reference>